<comment type="caution">
    <text evidence="3">The sequence shown here is derived from an EMBL/GenBank/DDBJ whole genome shotgun (WGS) entry which is preliminary data.</text>
</comment>
<keyword evidence="1" id="KW-0812">Transmembrane</keyword>
<dbReference type="PANTHER" id="PTHR35340">
    <property type="entry name" value="PQQ ENZYME REPEAT PROTEIN-RELATED"/>
    <property type="match status" value="1"/>
</dbReference>
<dbReference type="EMBL" id="NCSJ02000182">
    <property type="protein sequence ID" value="RFU27977.1"/>
    <property type="molecule type" value="Genomic_DNA"/>
</dbReference>
<reference evidence="3 4" key="1">
    <citation type="submission" date="2018-05" db="EMBL/GenBank/DDBJ databases">
        <title>Draft genome sequence of Scytalidium lignicola DSM 105466, a ubiquitous saprotrophic fungus.</title>
        <authorList>
            <person name="Buettner E."/>
            <person name="Gebauer A.M."/>
            <person name="Hofrichter M."/>
            <person name="Liers C."/>
            <person name="Kellner H."/>
        </authorList>
    </citation>
    <scope>NUCLEOTIDE SEQUENCE [LARGE SCALE GENOMIC DNA]</scope>
    <source>
        <strain evidence="3 4">DSM 105466</strain>
    </source>
</reference>
<dbReference type="OrthoDB" id="5427350at2759"/>
<evidence type="ECO:0000313" key="4">
    <source>
        <dbReference type="Proteomes" id="UP000258309"/>
    </source>
</evidence>
<feature type="transmembrane region" description="Helical" evidence="1">
    <location>
        <begin position="499"/>
        <end position="524"/>
    </location>
</feature>
<gene>
    <name evidence="3" type="ORF">B7463_g8362</name>
</gene>
<dbReference type="OMA" id="GRGSWYM"/>
<keyword evidence="1" id="KW-1133">Transmembrane helix</keyword>
<protein>
    <recommendedName>
        <fullName evidence="5">ASST-domain-containing protein</fullName>
    </recommendedName>
</protein>
<dbReference type="STRING" id="5539.A0A3E2H3W3"/>
<dbReference type="PANTHER" id="PTHR35340:SF5">
    <property type="entry name" value="ASST-DOMAIN-CONTAINING PROTEIN"/>
    <property type="match status" value="1"/>
</dbReference>
<feature type="chain" id="PRO_5017772137" description="ASST-domain-containing protein" evidence="2">
    <location>
        <begin position="16"/>
        <end position="550"/>
    </location>
</feature>
<sequence>MRFFIVSVFPVLATALSWNAFDLGLYSIYPTQQFASFNFYTPSVKISQWDNRCSDDGAYVLISPRGKVVPKPGPVILDMRGNLIWMDTRFGQVMNFQVQKYRGNEYLTFWSGTDFTAHSNGSYYLLDSSYEVAHTVSAVGQHGDLHDFKITENNTALITIYQNTETNCSDIGLGPKCWINDGLFQEIRQLLFEWRASDHVSMADSYWAPSGKNGKSKDTSFDFFHINSVHKDPLGNYYVSSRYLHAVICICPSGKTLWTLGGKHNNFTDLSGGSATDFAWQHHVNWHENNTLTIFNNNGNNVFHNRAKFSRGMSVSLGLNNMTATLLNNYIHPDKILAISQGSVQILPDSGNVFVGWGNSPAYTEFTADGQLLCDIRFGASLFFEILDLGLVKSYRAFKSHWVGAPKSPPDIAVTPSKAFVSWNGATEVVAWRLESAESPDVASEEFVAIQKMTRKSFETGFYLNNVTDSFIRAAALDASGKVLAYTEVVKVTTVQSVILLQVFVIVCIIALFCLVSWTYYSMLFEFVGSFRRRNRVQYYELVNAEEQDK</sequence>
<feature type="non-terminal residue" evidence="3">
    <location>
        <position position="1"/>
    </location>
</feature>
<evidence type="ECO:0008006" key="5">
    <source>
        <dbReference type="Google" id="ProtNLM"/>
    </source>
</evidence>
<evidence type="ECO:0000256" key="1">
    <source>
        <dbReference type="SAM" id="Phobius"/>
    </source>
</evidence>
<dbReference type="Pfam" id="PF14269">
    <property type="entry name" value="Arylsulfotran_2"/>
    <property type="match status" value="1"/>
</dbReference>
<feature type="non-terminal residue" evidence="3">
    <location>
        <position position="550"/>
    </location>
</feature>
<dbReference type="InterPro" id="IPR039535">
    <property type="entry name" value="ASST-like"/>
</dbReference>
<dbReference type="AlphaFoldDB" id="A0A3E2H3W3"/>
<keyword evidence="1" id="KW-0472">Membrane</keyword>
<keyword evidence="2" id="KW-0732">Signal</keyword>
<evidence type="ECO:0000256" key="2">
    <source>
        <dbReference type="SAM" id="SignalP"/>
    </source>
</evidence>
<accession>A0A3E2H3W3</accession>
<evidence type="ECO:0000313" key="3">
    <source>
        <dbReference type="EMBL" id="RFU27977.1"/>
    </source>
</evidence>
<proteinExistence type="predicted"/>
<dbReference type="InterPro" id="IPR053143">
    <property type="entry name" value="Arylsulfate_ST"/>
</dbReference>
<organism evidence="3 4">
    <name type="scientific">Scytalidium lignicola</name>
    <name type="common">Hyphomycete</name>
    <dbReference type="NCBI Taxonomy" id="5539"/>
    <lineage>
        <taxon>Eukaryota</taxon>
        <taxon>Fungi</taxon>
        <taxon>Dikarya</taxon>
        <taxon>Ascomycota</taxon>
        <taxon>Pezizomycotina</taxon>
        <taxon>Leotiomycetes</taxon>
        <taxon>Leotiomycetes incertae sedis</taxon>
        <taxon>Scytalidium</taxon>
    </lineage>
</organism>
<feature type="signal peptide" evidence="2">
    <location>
        <begin position="1"/>
        <end position="15"/>
    </location>
</feature>
<name>A0A3E2H3W3_SCYLI</name>
<keyword evidence="4" id="KW-1185">Reference proteome</keyword>
<dbReference type="Proteomes" id="UP000258309">
    <property type="component" value="Unassembled WGS sequence"/>
</dbReference>